<feature type="region of interest" description="Disordered" evidence="1">
    <location>
        <begin position="1"/>
        <end position="21"/>
    </location>
</feature>
<feature type="compositionally biased region" description="Polar residues" evidence="1">
    <location>
        <begin position="537"/>
        <end position="552"/>
    </location>
</feature>
<sequence length="805" mass="88567">KTPKRSLSRKSRIPTFSSPINDTETQQEIFWDSHSPVAHRLGSGKTKQSTSRCAVEISEIVNRIAPQDEKAAYNEDSLLGTWIGEDAIPCTPIVVKGRARTKLSYLKIKNPEEELMKLAKEFDKNLVELDAVQEQEKLGHNFIQSTSEPSSNSKDEINMKNQKSLLAEGSETDTAVSLKPVGQSTGIPVAEPCQSSSQKSVDLEAEVALHALFDSSTQKCSGHFSQGLSDISLNNSFHKIKSTLEEENLPEKAEDMQHGNSEAYQKDTMFAVGSVDQTVPKPDTGTLTKNPHLKTQLVASTKLAGVVNDDFDDWDTDLLADDSLVMQITQNPELISTEEPPQIPANPFLHDFSDASRTKQRKTHALHGKCDVKPDKIKSVWKSTQNSDLNHIPVSVQSEMKNGNESTKPKSDALPLFPSRSNHHRQAGVKPGNNTHTFSCQSSSVSTNMKPNDIIKAVNQANTGHSNEVEIPKKCPLSFDDWNEPKFSDDVLGMFCRSDSLWDASYEDDELLYQVCDDIEKQTQSQDVKQGNEKTKTIQGTSVNSRSNTDNSFLASKQGLPDLLLAQKTNAKQQDALSLNDSCRNSSKIVHGLATTGHVVNFKNISNPQTVVSGPSVECKYTLSKNCHQDAFEDTAKTVSGKWYRSNSVPAGETGSEVSPVNAVNVFSSKALDTSQFLYNVGNTPSSSSGNKTSLVPSKFKFRKINNSQSALLVGSENPGNHSGIGITLQGLEGSKNQVNVNLHSKLDNKKSPFKRHLSESFAQITSVSVVEQKNRKCSQEEIERKKQEALARRKSRTQAFFKDA</sequence>
<feature type="region of interest" description="Disordered" evidence="1">
    <location>
        <begin position="400"/>
        <end position="435"/>
    </location>
</feature>
<keyword evidence="3" id="KW-1185">Reference proteome</keyword>
<dbReference type="GO" id="GO:0043596">
    <property type="term" value="C:nuclear replication fork"/>
    <property type="evidence" value="ECO:0007669"/>
    <property type="project" value="TreeGrafter"/>
</dbReference>
<dbReference type="AlphaFoldDB" id="A0A851VZY9"/>
<protein>
    <submittedName>
        <fullName evidence="2">ETAA1 protein</fullName>
    </submittedName>
</protein>
<comment type="caution">
    <text evidence="2">The sequence shown here is derived from an EMBL/GenBank/DDBJ whole genome shotgun (WGS) entry which is preliminary data.</text>
</comment>
<organism evidence="2 3">
    <name type="scientific">Copsychus sechellarum</name>
    <dbReference type="NCBI Taxonomy" id="797021"/>
    <lineage>
        <taxon>Eukaryota</taxon>
        <taxon>Metazoa</taxon>
        <taxon>Chordata</taxon>
        <taxon>Craniata</taxon>
        <taxon>Vertebrata</taxon>
        <taxon>Euteleostomi</taxon>
        <taxon>Archelosauria</taxon>
        <taxon>Archosauria</taxon>
        <taxon>Dinosauria</taxon>
        <taxon>Saurischia</taxon>
        <taxon>Theropoda</taxon>
        <taxon>Coelurosauria</taxon>
        <taxon>Aves</taxon>
        <taxon>Neognathae</taxon>
        <taxon>Neoaves</taxon>
        <taxon>Telluraves</taxon>
        <taxon>Australaves</taxon>
        <taxon>Passeriformes</taxon>
        <taxon>Muscicapidae</taxon>
        <taxon>Copsychus</taxon>
    </lineage>
</organism>
<reference evidence="2" key="1">
    <citation type="submission" date="2019-09" db="EMBL/GenBank/DDBJ databases">
        <title>Bird 10,000 Genomes (B10K) Project - Family phase.</title>
        <authorList>
            <person name="Zhang G."/>
        </authorList>
    </citation>
    <scope>NUCLEOTIDE SEQUENCE</scope>
    <source>
        <strain evidence="2">OUT-0061</strain>
        <tissue evidence="2">Blood</tissue>
    </source>
</reference>
<feature type="region of interest" description="Disordered" evidence="1">
    <location>
        <begin position="523"/>
        <end position="552"/>
    </location>
</feature>
<feature type="non-terminal residue" evidence="2">
    <location>
        <position position="805"/>
    </location>
</feature>
<evidence type="ECO:0000313" key="2">
    <source>
        <dbReference type="EMBL" id="NXD43600.1"/>
    </source>
</evidence>
<dbReference type="GO" id="GO:0006974">
    <property type="term" value="P:DNA damage response"/>
    <property type="evidence" value="ECO:0007669"/>
    <property type="project" value="TreeGrafter"/>
</dbReference>
<dbReference type="GO" id="GO:0043539">
    <property type="term" value="F:protein serine/threonine kinase activator activity"/>
    <property type="evidence" value="ECO:0007669"/>
    <property type="project" value="TreeGrafter"/>
</dbReference>
<dbReference type="InterPro" id="IPR029406">
    <property type="entry name" value="ETAA1"/>
</dbReference>
<dbReference type="PANTHER" id="PTHR16434:SF2">
    <property type="entry name" value="EWING'S TUMOR-ASSOCIATED ANTIGEN 1"/>
    <property type="match status" value="1"/>
</dbReference>
<dbReference type="Proteomes" id="UP000659062">
    <property type="component" value="Unassembled WGS sequence"/>
</dbReference>
<dbReference type="Pfam" id="PF15350">
    <property type="entry name" value="ETAA1"/>
    <property type="match status" value="1"/>
</dbReference>
<name>A0A851VZY9_9PASS</name>
<dbReference type="OrthoDB" id="9378993at2759"/>
<gene>
    <name evidence="2" type="primary">Etaa1</name>
    <name evidence="2" type="ORF">COPSEC_R02712</name>
</gene>
<proteinExistence type="predicted"/>
<dbReference type="PANTHER" id="PTHR16434">
    <property type="entry name" value="EWING'S TUMOR-ASSOCIATED ANTIGEN 1 ETAA1"/>
    <property type="match status" value="1"/>
</dbReference>
<accession>A0A851VZY9</accession>
<dbReference type="EMBL" id="WBNE01000106">
    <property type="protein sequence ID" value="NXD43600.1"/>
    <property type="molecule type" value="Genomic_DNA"/>
</dbReference>
<evidence type="ECO:0000256" key="1">
    <source>
        <dbReference type="SAM" id="MobiDB-lite"/>
    </source>
</evidence>
<feature type="non-terminal residue" evidence="2">
    <location>
        <position position="1"/>
    </location>
</feature>
<feature type="compositionally biased region" description="Basic residues" evidence="1">
    <location>
        <begin position="1"/>
        <end position="12"/>
    </location>
</feature>
<dbReference type="GO" id="GO:2000001">
    <property type="term" value="P:regulation of DNA damage checkpoint"/>
    <property type="evidence" value="ECO:0007669"/>
    <property type="project" value="TreeGrafter"/>
</dbReference>
<evidence type="ECO:0000313" key="3">
    <source>
        <dbReference type="Proteomes" id="UP000659062"/>
    </source>
</evidence>
<dbReference type="GO" id="GO:0031297">
    <property type="term" value="P:replication fork processing"/>
    <property type="evidence" value="ECO:0007669"/>
    <property type="project" value="TreeGrafter"/>
</dbReference>